<sequence>MNEMSNRQEELLRALQQTTKPLSGQFLAKQFGVTRQVVVHDIALLRALGHRILATPKGYLIESTASKQTAVIAVSHTPEQTPVELNTFVDCGIKVINVRVEHSVYGEIVGNLYLSSRRDVEHFLAKIEAEKAPFLSTLTGGVHYHQVEFDHADQLTDAISRLRAAGIEVID</sequence>
<dbReference type="Pfam" id="PF02829">
    <property type="entry name" value="3H"/>
    <property type="match status" value="1"/>
</dbReference>
<evidence type="ECO:0000313" key="2">
    <source>
        <dbReference type="Proteomes" id="UP000829401"/>
    </source>
</evidence>
<dbReference type="InterPro" id="IPR035922">
    <property type="entry name" value="3H_dom_sf"/>
</dbReference>
<dbReference type="RefSeq" id="WP_021297892.1">
    <property type="nucleotide sequence ID" value="NZ_AURB01000164.1"/>
</dbReference>
<dbReference type="InterPro" id="IPR026043">
    <property type="entry name" value="NadR"/>
</dbReference>
<name>T0BQP3_ALIAG</name>
<dbReference type="PANTHER" id="PTHR40068">
    <property type="entry name" value="TRANSCRIPTION REPRESSOR NIAR-RELATED"/>
    <property type="match status" value="1"/>
</dbReference>
<dbReference type="STRING" id="1356854.N007_01455"/>
<dbReference type="KEGG" id="aaco:K1I37_04780"/>
<dbReference type="InterPro" id="IPR004173">
    <property type="entry name" value="3H_domain"/>
</dbReference>
<dbReference type="SUPFAM" id="SSF75500">
    <property type="entry name" value="Putative transcriptional regulator TM1602, C-terminal domain"/>
    <property type="match status" value="1"/>
</dbReference>
<dbReference type="eggNOG" id="COG1827">
    <property type="taxonomic scope" value="Bacteria"/>
</dbReference>
<dbReference type="AlphaFoldDB" id="T0BQP3"/>
<organism evidence="1 2">
    <name type="scientific">Alicyclobacillus acidoterrestris (strain ATCC 49025 / DSM 3922 / CIP 106132 / NCIMB 13137 / GD3B)</name>
    <dbReference type="NCBI Taxonomy" id="1356854"/>
    <lineage>
        <taxon>Bacteria</taxon>
        <taxon>Bacillati</taxon>
        <taxon>Bacillota</taxon>
        <taxon>Bacilli</taxon>
        <taxon>Bacillales</taxon>
        <taxon>Alicyclobacillaceae</taxon>
        <taxon>Alicyclobacillus</taxon>
    </lineage>
</organism>
<dbReference type="SUPFAM" id="SSF46785">
    <property type="entry name" value="Winged helix' DNA-binding domain"/>
    <property type="match status" value="1"/>
</dbReference>
<keyword evidence="2" id="KW-1185">Reference proteome</keyword>
<dbReference type="OrthoDB" id="9792661at2"/>
<dbReference type="InterPro" id="IPR036390">
    <property type="entry name" value="WH_DNA-bd_sf"/>
</dbReference>
<reference evidence="2" key="1">
    <citation type="journal article" date="2022" name="G3 (Bethesda)">
        <title>Unveiling the complete genome sequence of Alicyclobacillus acidoterrestris DSM 3922T, a taint-producing strain.</title>
        <authorList>
            <person name="Leonardo I.C."/>
            <person name="Barreto Crespo M.T."/>
            <person name="Gaspar F.B."/>
        </authorList>
    </citation>
    <scope>NUCLEOTIDE SEQUENCE [LARGE SCALE GENOMIC DNA]</scope>
    <source>
        <strain evidence="2">DSM 3922</strain>
    </source>
</reference>
<dbReference type="Pfam" id="PF08279">
    <property type="entry name" value="HTH_11"/>
    <property type="match status" value="1"/>
</dbReference>
<dbReference type="InterPro" id="IPR036388">
    <property type="entry name" value="WH-like_DNA-bd_sf"/>
</dbReference>
<dbReference type="Gene3D" id="1.10.10.10">
    <property type="entry name" value="Winged helix-like DNA-binding domain superfamily/Winged helix DNA-binding domain"/>
    <property type="match status" value="1"/>
</dbReference>
<protein>
    <submittedName>
        <fullName evidence="1">Transcription repressor NadR</fullName>
    </submittedName>
</protein>
<dbReference type="EMBL" id="CP080467">
    <property type="protein sequence ID" value="UNO49827.1"/>
    <property type="molecule type" value="Genomic_DNA"/>
</dbReference>
<dbReference type="PANTHER" id="PTHR40068:SF1">
    <property type="entry name" value="TRANSCRIPTION REPRESSOR NIAR-RELATED"/>
    <property type="match status" value="1"/>
</dbReference>
<dbReference type="GO" id="GO:0036094">
    <property type="term" value="F:small molecule binding"/>
    <property type="evidence" value="ECO:0007669"/>
    <property type="project" value="InterPro"/>
</dbReference>
<accession>A0A9E6ZG57</accession>
<dbReference type="InterPro" id="IPR013196">
    <property type="entry name" value="HTH_11"/>
</dbReference>
<accession>T0BQP3</accession>
<dbReference type="Gene3D" id="3.30.1340.20">
    <property type="entry name" value="3H domain"/>
    <property type="match status" value="1"/>
</dbReference>
<gene>
    <name evidence="1" type="ORF">K1I37_04780</name>
</gene>
<evidence type="ECO:0000313" key="1">
    <source>
        <dbReference type="EMBL" id="UNO49827.1"/>
    </source>
</evidence>
<proteinExistence type="predicted"/>
<dbReference type="Proteomes" id="UP000829401">
    <property type="component" value="Chromosome"/>
</dbReference>
<dbReference type="PIRSF" id="PIRSF037847">
    <property type="entry name" value="NiaR"/>
    <property type="match status" value="1"/>
</dbReference>